<comment type="subcellular location">
    <subcellularLocation>
        <location evidence="1">Peroxisome</location>
    </subcellularLocation>
</comment>
<dbReference type="InterPro" id="IPR050215">
    <property type="entry name" value="Thiolase-like_sf_Thiolase"/>
</dbReference>
<keyword evidence="5" id="KW-0809">Transit peptide</keyword>
<dbReference type="InterPro" id="IPR020613">
    <property type="entry name" value="Thiolase_CS"/>
</dbReference>
<keyword evidence="8 9" id="KW-0012">Acyltransferase</keyword>
<evidence type="ECO:0000256" key="5">
    <source>
        <dbReference type="ARBA" id="ARBA00022946"/>
    </source>
</evidence>
<evidence type="ECO:0000256" key="2">
    <source>
        <dbReference type="ARBA" id="ARBA00010982"/>
    </source>
</evidence>
<evidence type="ECO:0000313" key="12">
    <source>
        <dbReference type="EMBL" id="MBP1920692.1"/>
    </source>
</evidence>
<dbReference type="PROSITE" id="PS00737">
    <property type="entry name" value="THIOLASE_2"/>
    <property type="match status" value="1"/>
</dbReference>
<dbReference type="EC" id="2.3.1.9" evidence="12"/>
<dbReference type="PANTHER" id="PTHR43853">
    <property type="entry name" value="3-KETOACYL-COA THIOLASE, PEROXISOMAL"/>
    <property type="match status" value="1"/>
</dbReference>
<accession>A0ABS4G813</accession>
<dbReference type="Gene3D" id="3.40.47.10">
    <property type="match status" value="2"/>
</dbReference>
<dbReference type="InterPro" id="IPR016039">
    <property type="entry name" value="Thiolase-like"/>
</dbReference>
<gene>
    <name evidence="12" type="ORF">J2Z34_003207</name>
</gene>
<evidence type="ECO:0000259" key="11">
    <source>
        <dbReference type="Pfam" id="PF02803"/>
    </source>
</evidence>
<dbReference type="InterPro" id="IPR020616">
    <property type="entry name" value="Thiolase_N"/>
</dbReference>
<dbReference type="SUPFAM" id="SSF53901">
    <property type="entry name" value="Thiolase-like"/>
    <property type="match status" value="2"/>
</dbReference>
<dbReference type="Proteomes" id="UP001519271">
    <property type="component" value="Unassembled WGS sequence"/>
</dbReference>
<evidence type="ECO:0000313" key="13">
    <source>
        <dbReference type="Proteomes" id="UP001519271"/>
    </source>
</evidence>
<dbReference type="Pfam" id="PF02803">
    <property type="entry name" value="Thiolase_C"/>
    <property type="match status" value="1"/>
</dbReference>
<keyword evidence="4" id="KW-0276">Fatty acid metabolism</keyword>
<dbReference type="InterPro" id="IPR020617">
    <property type="entry name" value="Thiolase_C"/>
</dbReference>
<dbReference type="InterPro" id="IPR002155">
    <property type="entry name" value="Thiolase"/>
</dbReference>
<dbReference type="PANTHER" id="PTHR43853:SF8">
    <property type="entry name" value="3-KETOACYL-COA THIOLASE, PEROXISOMAL"/>
    <property type="match status" value="1"/>
</dbReference>
<organism evidence="12 13">
    <name type="scientific">Youngiibacter multivorans</name>
    <dbReference type="NCBI Taxonomy" id="937251"/>
    <lineage>
        <taxon>Bacteria</taxon>
        <taxon>Bacillati</taxon>
        <taxon>Bacillota</taxon>
        <taxon>Clostridia</taxon>
        <taxon>Eubacteriales</taxon>
        <taxon>Clostridiaceae</taxon>
        <taxon>Youngiibacter</taxon>
    </lineage>
</organism>
<evidence type="ECO:0000256" key="1">
    <source>
        <dbReference type="ARBA" id="ARBA00004275"/>
    </source>
</evidence>
<evidence type="ECO:0000256" key="6">
    <source>
        <dbReference type="ARBA" id="ARBA00023098"/>
    </source>
</evidence>
<protein>
    <submittedName>
        <fullName evidence="12">Acetyl-CoA C-acetyltransferase</fullName>
        <ecNumber evidence="12">2.3.1.9</ecNumber>
    </submittedName>
</protein>
<dbReference type="EMBL" id="JAGGKC010000036">
    <property type="protein sequence ID" value="MBP1920692.1"/>
    <property type="molecule type" value="Genomic_DNA"/>
</dbReference>
<feature type="domain" description="Thiolase N-terminal" evidence="10">
    <location>
        <begin position="5"/>
        <end position="259"/>
    </location>
</feature>
<evidence type="ECO:0000259" key="10">
    <source>
        <dbReference type="Pfam" id="PF00108"/>
    </source>
</evidence>
<comment type="caution">
    <text evidence="12">The sequence shown here is derived from an EMBL/GenBank/DDBJ whole genome shotgun (WGS) entry which is preliminary data.</text>
</comment>
<reference evidence="12 13" key="1">
    <citation type="submission" date="2021-03" db="EMBL/GenBank/DDBJ databases">
        <title>Genomic Encyclopedia of Type Strains, Phase IV (KMG-IV): sequencing the most valuable type-strain genomes for metagenomic binning, comparative biology and taxonomic classification.</title>
        <authorList>
            <person name="Goeker M."/>
        </authorList>
    </citation>
    <scope>NUCLEOTIDE SEQUENCE [LARGE SCALE GENOMIC DNA]</scope>
    <source>
        <strain evidence="12 13">DSM 6139</strain>
    </source>
</reference>
<sequence>MREAVVVSAVRSPMGKYRGALTNITPHELAATVLKEAVRRSKVNPEEIGEVIYSNIMEKEYNNIARYVALEAGLPISVPGITIDRQCGSSLNGIAYAALLIMAGQHDVVVTGGVEMDTRRPWLLSKPTQPYQLQEPKFLTVSTSPVRFEETSMLGTAENLAEMYGLTREDVDKFAVESHRRAAAAWANHAFDEQLVPIEFKDRKGNVTVVANDETIRPETTMETLAKLPVASGKKDGICTAGNSSPLTDGASAVVVMEKNKAIELGCEILGTFKGYESAGVEPHLMGIGPVYAVRKLLARTGLKIEDIDLIEMNEAFAAQSLPCIKELGMDTEKLNVNGGAIALGHPLAATGGVLAAKLLYEMKKRDVKRGIVTFCCAGGQGVAALFERE</sequence>
<keyword evidence="7" id="KW-0576">Peroxisome</keyword>
<dbReference type="NCBIfam" id="TIGR01930">
    <property type="entry name" value="AcCoA-C-Actrans"/>
    <property type="match status" value="1"/>
</dbReference>
<comment type="similarity">
    <text evidence="2 9">Belongs to the thiolase-like superfamily. Thiolase family.</text>
</comment>
<proteinExistence type="inferred from homology"/>
<evidence type="ECO:0000256" key="7">
    <source>
        <dbReference type="ARBA" id="ARBA00023140"/>
    </source>
</evidence>
<evidence type="ECO:0000256" key="8">
    <source>
        <dbReference type="ARBA" id="ARBA00023315"/>
    </source>
</evidence>
<dbReference type="GO" id="GO:0003985">
    <property type="term" value="F:acetyl-CoA C-acetyltransferase activity"/>
    <property type="evidence" value="ECO:0007669"/>
    <property type="project" value="UniProtKB-EC"/>
</dbReference>
<evidence type="ECO:0000256" key="9">
    <source>
        <dbReference type="RuleBase" id="RU003557"/>
    </source>
</evidence>
<dbReference type="Pfam" id="PF00108">
    <property type="entry name" value="Thiolase_N"/>
    <property type="match status" value="1"/>
</dbReference>
<dbReference type="PIRSF" id="PIRSF000429">
    <property type="entry name" value="Ac-CoA_Ac_transf"/>
    <property type="match status" value="1"/>
</dbReference>
<keyword evidence="13" id="KW-1185">Reference proteome</keyword>
<keyword evidence="3 9" id="KW-0808">Transferase</keyword>
<evidence type="ECO:0000256" key="3">
    <source>
        <dbReference type="ARBA" id="ARBA00022679"/>
    </source>
</evidence>
<dbReference type="RefSeq" id="WP_209460854.1">
    <property type="nucleotide sequence ID" value="NZ_JAGGKC010000036.1"/>
</dbReference>
<keyword evidence="6" id="KW-0443">Lipid metabolism</keyword>
<name>A0ABS4G813_9CLOT</name>
<evidence type="ECO:0000256" key="4">
    <source>
        <dbReference type="ARBA" id="ARBA00022832"/>
    </source>
</evidence>
<dbReference type="CDD" id="cd00751">
    <property type="entry name" value="thiolase"/>
    <property type="match status" value="1"/>
</dbReference>
<feature type="domain" description="Thiolase C-terminal" evidence="11">
    <location>
        <begin position="269"/>
        <end position="389"/>
    </location>
</feature>